<evidence type="ECO:0000259" key="2">
    <source>
        <dbReference type="SMART" id="SM00646"/>
    </source>
</evidence>
<dbReference type="AlphaFoldDB" id="A0A1I3DJE7"/>
<protein>
    <submittedName>
        <fullName evidence="3">N-acetylmuramoyl-L-alanine amidase</fullName>
    </submittedName>
</protein>
<proteinExistence type="predicted"/>
<dbReference type="RefSeq" id="WP_092093419.1">
    <property type="nucleotide sequence ID" value="NZ_FOQE01000040.1"/>
</dbReference>
<feature type="domain" description="MurNAc-LAA" evidence="2">
    <location>
        <begin position="403"/>
        <end position="526"/>
    </location>
</feature>
<evidence type="ECO:0000313" key="4">
    <source>
        <dbReference type="Proteomes" id="UP000198668"/>
    </source>
</evidence>
<gene>
    <name evidence="3" type="ORF">SAMN04489868_1401</name>
</gene>
<feature type="non-terminal residue" evidence="3">
    <location>
        <position position="1"/>
    </location>
</feature>
<dbReference type="EMBL" id="FOQE01000040">
    <property type="protein sequence ID" value="SFH86709.1"/>
    <property type="molecule type" value="Genomic_DNA"/>
</dbReference>
<dbReference type="GO" id="GO:0009253">
    <property type="term" value="P:peptidoglycan catabolic process"/>
    <property type="evidence" value="ECO:0007669"/>
    <property type="project" value="InterPro"/>
</dbReference>
<dbReference type="SMART" id="SM00646">
    <property type="entry name" value="Ami_3"/>
    <property type="match status" value="1"/>
</dbReference>
<dbReference type="InterPro" id="IPR006637">
    <property type="entry name" value="ChW"/>
</dbReference>
<evidence type="ECO:0000313" key="3">
    <source>
        <dbReference type="EMBL" id="SFH86709.1"/>
    </source>
</evidence>
<name>A0A1I3DJE7_9LACT</name>
<organism evidence="3 4">
    <name type="scientific">Pisciglobus halotolerans</name>
    <dbReference type="NCBI Taxonomy" id="745365"/>
    <lineage>
        <taxon>Bacteria</taxon>
        <taxon>Bacillati</taxon>
        <taxon>Bacillota</taxon>
        <taxon>Bacilli</taxon>
        <taxon>Lactobacillales</taxon>
        <taxon>Carnobacteriaceae</taxon>
    </lineage>
</organism>
<dbReference type="Pfam" id="PF01520">
    <property type="entry name" value="Amidase_3"/>
    <property type="match status" value="1"/>
</dbReference>
<keyword evidence="4" id="KW-1185">Reference proteome</keyword>
<keyword evidence="1" id="KW-0378">Hydrolase</keyword>
<dbReference type="PANTHER" id="PTHR30404:SF0">
    <property type="entry name" value="N-ACETYLMURAMOYL-L-ALANINE AMIDASE AMIC"/>
    <property type="match status" value="1"/>
</dbReference>
<dbReference type="Gene3D" id="3.40.630.40">
    <property type="entry name" value="Zn-dependent exopeptidases"/>
    <property type="match status" value="1"/>
</dbReference>
<dbReference type="GO" id="GO:0030288">
    <property type="term" value="C:outer membrane-bounded periplasmic space"/>
    <property type="evidence" value="ECO:0007669"/>
    <property type="project" value="TreeGrafter"/>
</dbReference>
<accession>A0A1I3DJE7</accession>
<dbReference type="CDD" id="cd02696">
    <property type="entry name" value="MurNAc-LAA"/>
    <property type="match status" value="1"/>
</dbReference>
<dbReference type="Proteomes" id="UP000198668">
    <property type="component" value="Unassembled WGS sequence"/>
</dbReference>
<dbReference type="SMART" id="SM00728">
    <property type="entry name" value="ChW"/>
    <property type="match status" value="6"/>
</dbReference>
<dbReference type="PANTHER" id="PTHR30404">
    <property type="entry name" value="N-ACETYLMURAMOYL-L-ALANINE AMIDASE"/>
    <property type="match status" value="1"/>
</dbReference>
<reference evidence="3 4" key="1">
    <citation type="submission" date="2016-10" db="EMBL/GenBank/DDBJ databases">
        <authorList>
            <person name="de Groot N.N."/>
        </authorList>
    </citation>
    <scope>NUCLEOTIDE SEQUENCE [LARGE SCALE GENOMIC DNA]</scope>
    <source>
        <strain evidence="3 4">DSM 27630</strain>
    </source>
</reference>
<evidence type="ECO:0000256" key="1">
    <source>
        <dbReference type="ARBA" id="ARBA00022801"/>
    </source>
</evidence>
<dbReference type="OrthoDB" id="9763643at2"/>
<sequence length="531" mass="58590">GTSGLAKRLEAIQIVLVKKGEKAPGSTERPYIELEKPPVEKPFVSYSTHVQSLGWQKAVNNGATAGVTGKRIEGMKVSIQNVPDLSIQYSASVQHIGWMDWKNDGQLTGTVGQGRQMEAIKVKLSGRNAKYYDVLYRVYSKQFGWLGWAINGETAGTEGYALPAEKVEIKVVKKGEAVIDPSHASSRIFTEPSVAYSTHVQSKGWLSDVKNGALSGTTGEKKRIEAMKVSLQNAPFDGDISYRSYLQSSGWQNFVTNNALSGTTGKQKRLEAVEMKLTGDMEKFYDIYYRVHVESYGWLGWAKNGMSSGSTDLGKRVEAIEIKLVKKGEGESVTESEAFKQPIFVYVDPGHGGIDSGTTYGGVYEKNLNLQVALEVKKMLESEKYKVAISRTGDTFPSLSNRKNQANKLGTDIFVSIHHNSNNGLSKGIETFYYNQKGNTNNVMANNPQRIKSSKALATYIQDELIKSTKAVDRKVKTANFHVVRETKMPAVLTELGFVDNASDRLQLISPAYQRKLARAVVDGIDDYFGK</sequence>
<dbReference type="SUPFAM" id="SSF53187">
    <property type="entry name" value="Zn-dependent exopeptidases"/>
    <property type="match status" value="1"/>
</dbReference>
<dbReference type="Pfam" id="PF07538">
    <property type="entry name" value="ChW"/>
    <property type="match status" value="6"/>
</dbReference>
<dbReference type="InterPro" id="IPR050695">
    <property type="entry name" value="N-acetylmuramoyl_amidase_3"/>
</dbReference>
<dbReference type="InterPro" id="IPR002508">
    <property type="entry name" value="MurNAc-LAA_cat"/>
</dbReference>
<dbReference type="GO" id="GO:0008745">
    <property type="term" value="F:N-acetylmuramoyl-L-alanine amidase activity"/>
    <property type="evidence" value="ECO:0007669"/>
    <property type="project" value="InterPro"/>
</dbReference>